<dbReference type="Pfam" id="PF00696">
    <property type="entry name" value="AA_kinase"/>
    <property type="match status" value="1"/>
</dbReference>
<keyword evidence="7" id="KW-0067">ATP-binding</keyword>
<comment type="pathway">
    <text evidence="1">Pyrimidine metabolism; CTP biosynthesis via de novo pathway; UDP from UMP (UMPK route): step 1/1.</text>
</comment>
<dbReference type="HAMAP" id="MF_01220_B">
    <property type="entry name" value="PyrH_B"/>
    <property type="match status" value="1"/>
</dbReference>
<dbReference type="EMBL" id="JAGYWB010000016">
    <property type="protein sequence ID" value="KAI0496039.1"/>
    <property type="molecule type" value="Genomic_DNA"/>
</dbReference>
<dbReference type="GO" id="GO:0033862">
    <property type="term" value="F:UMP kinase activity"/>
    <property type="evidence" value="ECO:0007669"/>
    <property type="project" value="UniProtKB-EC"/>
</dbReference>
<evidence type="ECO:0000259" key="10">
    <source>
        <dbReference type="Pfam" id="PF00696"/>
    </source>
</evidence>
<dbReference type="CDD" id="cd04254">
    <property type="entry name" value="AAK_UMPK-PyrH-Ec"/>
    <property type="match status" value="1"/>
</dbReference>
<sequence length="346" mass="37591">MAIFSASLTPPSSARIFRRHYSPLLYCFATSSSPFVSRSKSPSLSNSQIKPHRLLYCCLSPDSENGRSQIATMLPFVLASEEDSRPKPSYRWQRVLLKVSGEALAGDRTENIDPKITMSIAKEVASVIRLGVQVAIVVGGGNIFRGASWAGCSGLDRSSADYIGMLATVMNAIFLQATMESIGIPTRVQTAFRMSEVAEPYIRRRAVRHLEKGRVVIFAAGTGNPFFTTDTAAALRGAEINAEVVLKATNVDGVYDEDPKTHPNARLLDNLSYQDVTTKDLSVMDMTAITLCQENNIPVVVFNLNKPGNIVKAIVGEKVGTFIGGPHSDQYPSAKRKVDVGAIDDF</sequence>
<dbReference type="FunFam" id="3.40.1160.10:FF:000001">
    <property type="entry name" value="Uridylate kinase"/>
    <property type="match status" value="1"/>
</dbReference>
<dbReference type="Gene3D" id="3.40.1160.10">
    <property type="entry name" value="Acetylglutamate kinase-like"/>
    <property type="match status" value="1"/>
</dbReference>
<dbReference type="AlphaFoldDB" id="A0A8T3AID4"/>
<evidence type="ECO:0000313" key="12">
    <source>
        <dbReference type="Proteomes" id="UP000829196"/>
    </source>
</evidence>
<comment type="caution">
    <text evidence="11">The sequence shown here is derived from an EMBL/GenBank/DDBJ whole genome shotgun (WGS) entry which is preliminary data.</text>
</comment>
<dbReference type="PANTHER" id="PTHR42833">
    <property type="entry name" value="URIDYLATE KINASE"/>
    <property type="match status" value="1"/>
</dbReference>
<keyword evidence="12" id="KW-1185">Reference proteome</keyword>
<dbReference type="InterPro" id="IPR015963">
    <property type="entry name" value="Uridylate_kinase_bac"/>
</dbReference>
<name>A0A8T3AID4_DENNO</name>
<keyword evidence="8" id="KW-0665">Pyrimidine biosynthesis</keyword>
<reference evidence="11" key="1">
    <citation type="journal article" date="2022" name="Front. Genet.">
        <title>Chromosome-Scale Assembly of the Dendrobium nobile Genome Provides Insights Into the Molecular Mechanism of the Biosynthesis of the Medicinal Active Ingredient of Dendrobium.</title>
        <authorList>
            <person name="Xu Q."/>
            <person name="Niu S.-C."/>
            <person name="Li K.-L."/>
            <person name="Zheng P.-J."/>
            <person name="Zhang X.-J."/>
            <person name="Jia Y."/>
            <person name="Liu Y."/>
            <person name="Niu Y.-X."/>
            <person name="Yu L.-H."/>
            <person name="Chen D.-F."/>
            <person name="Zhang G.-Q."/>
        </authorList>
    </citation>
    <scope>NUCLEOTIDE SEQUENCE</scope>
    <source>
        <tissue evidence="11">Leaf</tissue>
    </source>
</reference>
<dbReference type="SMR" id="A0A8T3AID4"/>
<evidence type="ECO:0000256" key="3">
    <source>
        <dbReference type="ARBA" id="ARBA00012899"/>
    </source>
</evidence>
<evidence type="ECO:0000256" key="1">
    <source>
        <dbReference type="ARBA" id="ARBA00004791"/>
    </source>
</evidence>
<proteinExistence type="inferred from homology"/>
<dbReference type="OrthoDB" id="409889at2759"/>
<evidence type="ECO:0000256" key="4">
    <source>
        <dbReference type="ARBA" id="ARBA00022679"/>
    </source>
</evidence>
<evidence type="ECO:0000256" key="2">
    <source>
        <dbReference type="ARBA" id="ARBA00007614"/>
    </source>
</evidence>
<comment type="similarity">
    <text evidence="2">Belongs to the UMP kinase family.</text>
</comment>
<evidence type="ECO:0000256" key="9">
    <source>
        <dbReference type="ARBA" id="ARBA00032092"/>
    </source>
</evidence>
<dbReference type="GO" id="GO:0005524">
    <property type="term" value="F:ATP binding"/>
    <property type="evidence" value="ECO:0007669"/>
    <property type="project" value="UniProtKB-KW"/>
</dbReference>
<dbReference type="PANTHER" id="PTHR42833:SF4">
    <property type="entry name" value="URIDYLATE KINASE PUMPKIN, CHLOROPLASTIC"/>
    <property type="match status" value="1"/>
</dbReference>
<evidence type="ECO:0000256" key="6">
    <source>
        <dbReference type="ARBA" id="ARBA00022777"/>
    </source>
</evidence>
<evidence type="ECO:0000313" key="11">
    <source>
        <dbReference type="EMBL" id="KAI0496039.1"/>
    </source>
</evidence>
<gene>
    <name evidence="11" type="ORF">KFK09_022346</name>
</gene>
<accession>A0A8T3AID4</accession>
<feature type="domain" description="Aspartate/glutamate/uridylate kinase" evidence="10">
    <location>
        <begin position="94"/>
        <end position="303"/>
    </location>
</feature>
<organism evidence="11 12">
    <name type="scientific">Dendrobium nobile</name>
    <name type="common">Orchid</name>
    <dbReference type="NCBI Taxonomy" id="94219"/>
    <lineage>
        <taxon>Eukaryota</taxon>
        <taxon>Viridiplantae</taxon>
        <taxon>Streptophyta</taxon>
        <taxon>Embryophyta</taxon>
        <taxon>Tracheophyta</taxon>
        <taxon>Spermatophyta</taxon>
        <taxon>Magnoliopsida</taxon>
        <taxon>Liliopsida</taxon>
        <taxon>Asparagales</taxon>
        <taxon>Orchidaceae</taxon>
        <taxon>Epidendroideae</taxon>
        <taxon>Malaxideae</taxon>
        <taxon>Dendrobiinae</taxon>
        <taxon>Dendrobium</taxon>
    </lineage>
</organism>
<keyword evidence="6" id="KW-0418">Kinase</keyword>
<evidence type="ECO:0000256" key="8">
    <source>
        <dbReference type="ARBA" id="ARBA00022975"/>
    </source>
</evidence>
<keyword evidence="4" id="KW-0808">Transferase</keyword>
<dbReference type="InterPro" id="IPR001048">
    <property type="entry name" value="Asp/Glu/Uridylate_kinase"/>
</dbReference>
<dbReference type="GO" id="GO:0005737">
    <property type="term" value="C:cytoplasm"/>
    <property type="evidence" value="ECO:0007669"/>
    <property type="project" value="InterPro"/>
</dbReference>
<dbReference type="Proteomes" id="UP000829196">
    <property type="component" value="Unassembled WGS sequence"/>
</dbReference>
<keyword evidence="5" id="KW-0547">Nucleotide-binding</keyword>
<dbReference type="GO" id="GO:0006225">
    <property type="term" value="P:UDP biosynthetic process"/>
    <property type="evidence" value="ECO:0007669"/>
    <property type="project" value="TreeGrafter"/>
</dbReference>
<dbReference type="EC" id="2.7.4.22" evidence="3"/>
<dbReference type="SUPFAM" id="SSF53633">
    <property type="entry name" value="Carbamate kinase-like"/>
    <property type="match status" value="1"/>
</dbReference>
<protein>
    <recommendedName>
        <fullName evidence="3">UMP kinase</fullName>
        <ecNumber evidence="3">2.7.4.22</ecNumber>
    </recommendedName>
    <alternativeName>
        <fullName evidence="9">Uridine monophosphate kinase</fullName>
    </alternativeName>
</protein>
<evidence type="ECO:0000256" key="7">
    <source>
        <dbReference type="ARBA" id="ARBA00022840"/>
    </source>
</evidence>
<dbReference type="NCBIfam" id="TIGR02075">
    <property type="entry name" value="pyrH_bact"/>
    <property type="match status" value="1"/>
</dbReference>
<dbReference type="InterPro" id="IPR036393">
    <property type="entry name" value="AceGlu_kinase-like_sf"/>
</dbReference>
<evidence type="ECO:0000256" key="5">
    <source>
        <dbReference type="ARBA" id="ARBA00022741"/>
    </source>
</evidence>